<dbReference type="Gene3D" id="1.10.10.60">
    <property type="entry name" value="Homeodomain-like"/>
    <property type="match status" value="1"/>
</dbReference>
<feature type="DNA-binding region" description="H-T-H motif" evidence="2">
    <location>
        <begin position="31"/>
        <end position="50"/>
    </location>
</feature>
<dbReference type="RefSeq" id="WP_137641350.1">
    <property type="nucleotide sequence ID" value="NZ_BJDK01000052.1"/>
</dbReference>
<dbReference type="Pfam" id="PF00440">
    <property type="entry name" value="TetR_N"/>
    <property type="match status" value="1"/>
</dbReference>
<dbReference type="Proteomes" id="UP001596253">
    <property type="component" value="Unassembled WGS sequence"/>
</dbReference>
<evidence type="ECO:0000313" key="4">
    <source>
        <dbReference type="EMBL" id="MFC6164022.1"/>
    </source>
</evidence>
<dbReference type="PANTHER" id="PTHR30055:SF226">
    <property type="entry name" value="HTH-TYPE TRANSCRIPTIONAL REGULATOR PKSA"/>
    <property type="match status" value="1"/>
</dbReference>
<dbReference type="InterPro" id="IPR050109">
    <property type="entry name" value="HTH-type_TetR-like_transc_reg"/>
</dbReference>
<dbReference type="EMBL" id="JBHSSD010000019">
    <property type="protein sequence ID" value="MFC6164022.1"/>
    <property type="molecule type" value="Genomic_DNA"/>
</dbReference>
<feature type="domain" description="HTH tetR-type" evidence="3">
    <location>
        <begin position="8"/>
        <end position="68"/>
    </location>
</feature>
<evidence type="ECO:0000259" key="3">
    <source>
        <dbReference type="PROSITE" id="PS50977"/>
    </source>
</evidence>
<accession>A0ABW1R780</accession>
<keyword evidence="5" id="KW-1185">Reference proteome</keyword>
<sequence>MTVVPKDPAKVARIMQTATHEFASHGYTGAKTEQIAAKAQVSKGLIFHYYGSKQALYFETVQAATQTILDTINLKAYEVTTDLVTLVVRGARYKAEFGQTHPDEMRIMIDAYGMVDKLPAKVRAQLNQLYQQNMHTMQGLIGDVLDQMAVRPEINRETLISLIMGLYNQIFTEFQQHMQQSPDIKTMTDAQWIVDRAKDYMQILQFGFVTPLT</sequence>
<keyword evidence="1 2" id="KW-0238">DNA-binding</keyword>
<proteinExistence type="predicted"/>
<name>A0ABW1R780_9LACO</name>
<dbReference type="PROSITE" id="PS50977">
    <property type="entry name" value="HTH_TETR_2"/>
    <property type="match status" value="1"/>
</dbReference>
<reference evidence="5" key="1">
    <citation type="journal article" date="2019" name="Int. J. Syst. Evol. Microbiol.">
        <title>The Global Catalogue of Microorganisms (GCM) 10K type strain sequencing project: providing services to taxonomists for standard genome sequencing and annotation.</title>
        <authorList>
            <consortium name="The Broad Institute Genomics Platform"/>
            <consortium name="The Broad Institute Genome Sequencing Center for Infectious Disease"/>
            <person name="Wu L."/>
            <person name="Ma J."/>
        </authorList>
    </citation>
    <scope>NUCLEOTIDE SEQUENCE [LARGE SCALE GENOMIC DNA]</scope>
    <source>
        <strain evidence="5">CCM 8932</strain>
    </source>
</reference>
<evidence type="ECO:0000256" key="2">
    <source>
        <dbReference type="PROSITE-ProRule" id="PRU00335"/>
    </source>
</evidence>
<dbReference type="SUPFAM" id="SSF46689">
    <property type="entry name" value="Homeodomain-like"/>
    <property type="match status" value="1"/>
</dbReference>
<dbReference type="InterPro" id="IPR009057">
    <property type="entry name" value="Homeodomain-like_sf"/>
</dbReference>
<dbReference type="PRINTS" id="PR00455">
    <property type="entry name" value="HTHTETR"/>
</dbReference>
<protein>
    <submittedName>
        <fullName evidence="4">TetR/AcrR family transcriptional regulator</fullName>
    </submittedName>
</protein>
<dbReference type="Gene3D" id="1.10.357.10">
    <property type="entry name" value="Tetracycline Repressor, domain 2"/>
    <property type="match status" value="1"/>
</dbReference>
<organism evidence="4 5">
    <name type="scientific">Lactiplantibacillus dongliensis</name>
    <dbReference type="NCBI Taxonomy" id="2559919"/>
    <lineage>
        <taxon>Bacteria</taxon>
        <taxon>Bacillati</taxon>
        <taxon>Bacillota</taxon>
        <taxon>Bacilli</taxon>
        <taxon>Lactobacillales</taxon>
        <taxon>Lactobacillaceae</taxon>
        <taxon>Lactiplantibacillus</taxon>
    </lineage>
</organism>
<evidence type="ECO:0000313" key="5">
    <source>
        <dbReference type="Proteomes" id="UP001596253"/>
    </source>
</evidence>
<dbReference type="InterPro" id="IPR036271">
    <property type="entry name" value="Tet_transcr_reg_TetR-rel_C_sf"/>
</dbReference>
<evidence type="ECO:0000256" key="1">
    <source>
        <dbReference type="ARBA" id="ARBA00023125"/>
    </source>
</evidence>
<dbReference type="InterPro" id="IPR001647">
    <property type="entry name" value="HTH_TetR"/>
</dbReference>
<dbReference type="SUPFAM" id="SSF48498">
    <property type="entry name" value="Tetracyclin repressor-like, C-terminal domain"/>
    <property type="match status" value="1"/>
</dbReference>
<gene>
    <name evidence="4" type="ORF">ACFP3T_04975</name>
</gene>
<dbReference type="PANTHER" id="PTHR30055">
    <property type="entry name" value="HTH-TYPE TRANSCRIPTIONAL REGULATOR RUTR"/>
    <property type="match status" value="1"/>
</dbReference>
<comment type="caution">
    <text evidence="4">The sequence shown here is derived from an EMBL/GenBank/DDBJ whole genome shotgun (WGS) entry which is preliminary data.</text>
</comment>